<dbReference type="SUPFAM" id="SSF52402">
    <property type="entry name" value="Adenine nucleotide alpha hydrolases-like"/>
    <property type="match status" value="1"/>
</dbReference>
<evidence type="ECO:0000256" key="4">
    <source>
        <dbReference type="ARBA" id="ARBA00022694"/>
    </source>
</evidence>
<dbReference type="EMBL" id="BLLI01000032">
    <property type="protein sequence ID" value="GFH42635.1"/>
    <property type="molecule type" value="Genomic_DNA"/>
</dbReference>
<protein>
    <recommendedName>
        <fullName evidence="8">tRNA(Ile)-lysidine synthase</fullName>
        <ecNumber evidence="8">6.3.4.19</ecNumber>
    </recommendedName>
    <alternativeName>
        <fullName evidence="8">tRNA(Ile)-2-lysyl-cytidine synthase</fullName>
    </alternativeName>
    <alternativeName>
        <fullName evidence="8">tRNA(Ile)-lysidine synthetase</fullName>
    </alternativeName>
</protein>
<keyword evidence="3 8" id="KW-0436">Ligase</keyword>
<dbReference type="Gene3D" id="3.40.50.620">
    <property type="entry name" value="HUPs"/>
    <property type="match status" value="1"/>
</dbReference>
<keyword evidence="11" id="KW-1185">Reference proteome</keyword>
<dbReference type="PANTHER" id="PTHR43033:SF1">
    <property type="entry name" value="TRNA(ILE)-LYSIDINE SYNTHASE-RELATED"/>
    <property type="match status" value="1"/>
</dbReference>
<dbReference type="GO" id="GO:0006400">
    <property type="term" value="P:tRNA modification"/>
    <property type="evidence" value="ECO:0007669"/>
    <property type="project" value="UniProtKB-UniRule"/>
</dbReference>
<dbReference type="AlphaFoldDB" id="A0A6A0BD95"/>
<dbReference type="GO" id="GO:0032267">
    <property type="term" value="F:tRNA(Ile)-lysidine synthase activity"/>
    <property type="evidence" value="ECO:0007669"/>
    <property type="project" value="UniProtKB-EC"/>
</dbReference>
<keyword evidence="6 8" id="KW-0067">ATP-binding</keyword>
<dbReference type="Proteomes" id="UP000480303">
    <property type="component" value="Unassembled WGS sequence"/>
</dbReference>
<evidence type="ECO:0000313" key="11">
    <source>
        <dbReference type="Proteomes" id="UP000480303"/>
    </source>
</evidence>
<reference evidence="10 11" key="1">
    <citation type="submission" date="2020-02" db="EMBL/GenBank/DDBJ databases">
        <title>Draft genome sequence of Lactococcus sp. Hs30E4-3.</title>
        <authorList>
            <person name="Noda S."/>
            <person name="Yuki M."/>
            <person name="Ohkuma M."/>
        </authorList>
    </citation>
    <scope>NUCLEOTIDE SEQUENCE [LARGE SCALE GENOMIC DNA]</scope>
    <source>
        <strain evidence="10 11">Hs30E4-3</strain>
    </source>
</reference>
<dbReference type="GO" id="GO:0005524">
    <property type="term" value="F:ATP binding"/>
    <property type="evidence" value="ECO:0007669"/>
    <property type="project" value="UniProtKB-UniRule"/>
</dbReference>
<evidence type="ECO:0000256" key="3">
    <source>
        <dbReference type="ARBA" id="ARBA00022598"/>
    </source>
</evidence>
<evidence type="ECO:0000256" key="7">
    <source>
        <dbReference type="ARBA" id="ARBA00048539"/>
    </source>
</evidence>
<proteinExistence type="inferred from homology"/>
<dbReference type="InterPro" id="IPR012796">
    <property type="entry name" value="Lysidine-tRNA-synth_C"/>
</dbReference>
<dbReference type="InterPro" id="IPR012094">
    <property type="entry name" value="tRNA_Ile_lys_synt"/>
</dbReference>
<comment type="catalytic activity">
    <reaction evidence="7 8">
        <text>cytidine(34) in tRNA(Ile2) + L-lysine + ATP = lysidine(34) in tRNA(Ile2) + AMP + diphosphate + H(+)</text>
        <dbReference type="Rhea" id="RHEA:43744"/>
        <dbReference type="Rhea" id="RHEA-COMP:10625"/>
        <dbReference type="Rhea" id="RHEA-COMP:10670"/>
        <dbReference type="ChEBI" id="CHEBI:15378"/>
        <dbReference type="ChEBI" id="CHEBI:30616"/>
        <dbReference type="ChEBI" id="CHEBI:32551"/>
        <dbReference type="ChEBI" id="CHEBI:33019"/>
        <dbReference type="ChEBI" id="CHEBI:82748"/>
        <dbReference type="ChEBI" id="CHEBI:83665"/>
        <dbReference type="ChEBI" id="CHEBI:456215"/>
        <dbReference type="EC" id="6.3.4.19"/>
    </reaction>
</comment>
<dbReference type="EC" id="6.3.4.19" evidence="8"/>
<comment type="domain">
    <text evidence="8">The N-terminal region contains the highly conserved SGGXDS motif, predicted to be a P-loop motif involved in ATP binding.</text>
</comment>
<evidence type="ECO:0000256" key="1">
    <source>
        <dbReference type="ARBA" id="ARBA00004496"/>
    </source>
</evidence>
<comment type="subcellular location">
    <subcellularLocation>
        <location evidence="1 8">Cytoplasm</location>
    </subcellularLocation>
</comment>
<dbReference type="Pfam" id="PF01171">
    <property type="entry name" value="ATP_bind_3"/>
    <property type="match status" value="1"/>
</dbReference>
<dbReference type="NCBIfam" id="TIGR02433">
    <property type="entry name" value="lysidine_TilS_C"/>
    <property type="match status" value="1"/>
</dbReference>
<feature type="domain" description="Lysidine-tRNA(Ile) synthetase C-terminal" evidence="9">
    <location>
        <begin position="334"/>
        <end position="392"/>
    </location>
</feature>
<dbReference type="InterPro" id="IPR014729">
    <property type="entry name" value="Rossmann-like_a/b/a_fold"/>
</dbReference>
<evidence type="ECO:0000256" key="2">
    <source>
        <dbReference type="ARBA" id="ARBA00022490"/>
    </source>
</evidence>
<dbReference type="GO" id="GO:0005737">
    <property type="term" value="C:cytoplasm"/>
    <property type="evidence" value="ECO:0007669"/>
    <property type="project" value="UniProtKB-SubCell"/>
</dbReference>
<dbReference type="CDD" id="cd01992">
    <property type="entry name" value="TilS_N"/>
    <property type="match status" value="1"/>
</dbReference>
<comment type="function">
    <text evidence="8">Ligates lysine onto the cytidine present at position 34 of the AUA codon-specific tRNA(Ile) that contains the anticodon CAU, in an ATP-dependent manner. Cytidine is converted to lysidine, thus changing the amino acid specificity of the tRNA from methionine to isoleucine.</text>
</comment>
<name>A0A6A0BD95_9LACT</name>
<feature type="binding site" evidence="8">
    <location>
        <begin position="28"/>
        <end position="33"/>
    </location>
    <ligand>
        <name>ATP</name>
        <dbReference type="ChEBI" id="CHEBI:30616"/>
    </ligand>
</feature>
<keyword evidence="2 8" id="KW-0963">Cytoplasm</keyword>
<evidence type="ECO:0000256" key="5">
    <source>
        <dbReference type="ARBA" id="ARBA00022741"/>
    </source>
</evidence>
<evidence type="ECO:0000313" key="10">
    <source>
        <dbReference type="EMBL" id="GFH42635.1"/>
    </source>
</evidence>
<dbReference type="NCBIfam" id="TIGR02432">
    <property type="entry name" value="lysidine_TilS_N"/>
    <property type="match status" value="1"/>
</dbReference>
<sequence>MTAYEKFLKLAQEKAYFQNHEMVLVALSGGIDSMTLFDWLYQAREILNIKLAVAHVNHKQRAESDDEEIALREKMSRLDIPFYTTAFTGRFSEEKARHFRYTFFEKMMIEHQMTVLVTAHHKNDMTENFLIRLIRGSRLRHLTGIEAVQEFGKNRVLIRPLLAFDKSEFETSAYFEDSSNAENTYLRNRVRNHYLPLLKQENPRFEENLASLIDEIKRAMAIVVDSTRAFVTAEKIDLLVFLRESEDLQYFILQDYLAKFPELQISKAQFNDLLQIIKRDGQYNHAISGKYDFIKDSCCFYIEEQSKMTEFETALLPFSDGEFGKINLPETGQIDLRKRQSGDRIMVNGIDKKLRRYFIDEKISLQKRDYPLVTINSKVYGVLGVVESDLSKSLKSDKMRRTLYFREKRRGKC</sequence>
<accession>A0A6A0BD95</accession>
<dbReference type="HAMAP" id="MF_01161">
    <property type="entry name" value="tRNA_Ile_lys_synt"/>
    <property type="match status" value="1"/>
</dbReference>
<evidence type="ECO:0000256" key="8">
    <source>
        <dbReference type="HAMAP-Rule" id="MF_01161"/>
    </source>
</evidence>
<keyword evidence="4 8" id="KW-0819">tRNA processing</keyword>
<dbReference type="InterPro" id="IPR012795">
    <property type="entry name" value="tRNA_Ile_lys_synt_N"/>
</dbReference>
<dbReference type="SMART" id="SM00977">
    <property type="entry name" value="TilS_C"/>
    <property type="match status" value="1"/>
</dbReference>
<dbReference type="SUPFAM" id="SSF56037">
    <property type="entry name" value="PheT/TilS domain"/>
    <property type="match status" value="1"/>
</dbReference>
<keyword evidence="5 8" id="KW-0547">Nucleotide-binding</keyword>
<evidence type="ECO:0000256" key="6">
    <source>
        <dbReference type="ARBA" id="ARBA00022840"/>
    </source>
</evidence>
<evidence type="ECO:0000259" key="9">
    <source>
        <dbReference type="SMART" id="SM00977"/>
    </source>
</evidence>
<dbReference type="RefSeq" id="WP_172208852.1">
    <property type="nucleotide sequence ID" value="NZ_BLLI01000032.1"/>
</dbReference>
<dbReference type="InterPro" id="IPR011063">
    <property type="entry name" value="TilS/TtcA_N"/>
</dbReference>
<gene>
    <name evidence="8 10" type="primary">tilS</name>
    <name evidence="10" type="ORF">Hs30E_11860</name>
</gene>
<comment type="caution">
    <text evidence="10">The sequence shown here is derived from an EMBL/GenBank/DDBJ whole genome shotgun (WGS) entry which is preliminary data.</text>
</comment>
<dbReference type="PANTHER" id="PTHR43033">
    <property type="entry name" value="TRNA(ILE)-LYSIDINE SYNTHASE-RELATED"/>
    <property type="match status" value="1"/>
</dbReference>
<comment type="similarity">
    <text evidence="8">Belongs to the tRNA(Ile)-lysidine synthase family.</text>
</comment>
<organism evidence="10 11">
    <name type="scientific">Pseudolactococcus hodotermopsidis</name>
    <dbReference type="NCBI Taxonomy" id="2709157"/>
    <lineage>
        <taxon>Bacteria</taxon>
        <taxon>Bacillati</taxon>
        <taxon>Bacillota</taxon>
        <taxon>Bacilli</taxon>
        <taxon>Lactobacillales</taxon>
        <taxon>Streptococcaceae</taxon>
        <taxon>Pseudolactococcus</taxon>
    </lineage>
</organism>